<evidence type="ECO:0000259" key="5">
    <source>
        <dbReference type="PROSITE" id="PS50240"/>
    </source>
</evidence>
<protein>
    <submittedName>
        <fullName evidence="6">Secreted trypsin-like serine protease</fullName>
    </submittedName>
</protein>
<keyword evidence="2 4" id="KW-0732">Signal</keyword>
<dbReference type="InterPro" id="IPR009003">
    <property type="entry name" value="Peptidase_S1_PA"/>
</dbReference>
<dbReference type="SMART" id="SM00020">
    <property type="entry name" value="Tryp_SPc"/>
    <property type="match status" value="1"/>
</dbReference>
<name>A0ABU0RW29_9ACTN</name>
<dbReference type="Proteomes" id="UP001223072">
    <property type="component" value="Unassembled WGS sequence"/>
</dbReference>
<evidence type="ECO:0000256" key="2">
    <source>
        <dbReference type="ARBA" id="ARBA00022729"/>
    </source>
</evidence>
<proteinExistence type="inferred from homology"/>
<evidence type="ECO:0000256" key="3">
    <source>
        <dbReference type="ARBA" id="ARBA00023157"/>
    </source>
</evidence>
<comment type="caution">
    <text evidence="6">The sequence shown here is derived from an EMBL/GenBank/DDBJ whole genome shotgun (WGS) entry which is preliminary data.</text>
</comment>
<dbReference type="PRINTS" id="PR00722">
    <property type="entry name" value="CHYMOTRYPSIN"/>
</dbReference>
<accession>A0ABU0RW29</accession>
<dbReference type="InterPro" id="IPR001254">
    <property type="entry name" value="Trypsin_dom"/>
</dbReference>
<organism evidence="6 7">
    <name type="scientific">Streptomyces turgidiscabies</name>
    <dbReference type="NCBI Taxonomy" id="85558"/>
    <lineage>
        <taxon>Bacteria</taxon>
        <taxon>Bacillati</taxon>
        <taxon>Actinomycetota</taxon>
        <taxon>Actinomycetes</taxon>
        <taxon>Kitasatosporales</taxon>
        <taxon>Streptomycetaceae</taxon>
        <taxon>Streptomyces</taxon>
    </lineage>
</organism>
<evidence type="ECO:0000256" key="4">
    <source>
        <dbReference type="SAM" id="SignalP"/>
    </source>
</evidence>
<dbReference type="InterPro" id="IPR043504">
    <property type="entry name" value="Peptidase_S1_PA_chymotrypsin"/>
</dbReference>
<sequence>MVHAQHGRDPWTHRIRRFLTVTAVVLGLVGTGLTAHAASAAGDTAVNDSIRRFTAANGTGKSPSTTRTPRIVGGSETTISKAPYMVQLFYLDGSDQLWFCNGALIAPNKVLTAAQCVYGRNWTNRDRAVILAGSTYRGDLDGSTEIGIKRQWVQPSYRPSGVTHDIAVLTLNGTLPFTTIKTAAASDSALYAAGTNATVQGWGVTGTARLGTGESDVLKTATLPMQADSTCDTALKTALGGQDAFVESAMTCAGEPATDDDTSTTTPCVSDAGAPLVVNGRVVGVFAWGVTNSDKWCGVKGTYPVFTQTSAYAAATQAQTFDTDASGDGRADLFARKSSGGAASTYNGSTLTTHSSAGTGWAGYNKVLQSDLNRDGVLDYVVRATSGTVSWRHKVSGQWVNTRIATGWQGVRQILAPGDVNGDALPDLLTVDSGGTLWRYPGNGKGGVGSPTRLGTGWNTYAQVVAHGDFTGDGRPDLVGRTSAGALYIHPSSTTGTYTVGSRKLVSTTVFRTATALAAVGDVNGDGRADLVTRTGSGTLWLYKGNGNGTFAAAARGATGLNSFNLFG</sequence>
<dbReference type="SUPFAM" id="SSF69318">
    <property type="entry name" value="Integrin alpha N-terminal domain"/>
    <property type="match status" value="1"/>
</dbReference>
<evidence type="ECO:0000313" key="6">
    <source>
        <dbReference type="EMBL" id="MDQ0936166.1"/>
    </source>
</evidence>
<dbReference type="InterPro" id="IPR050430">
    <property type="entry name" value="Peptidase_S1"/>
</dbReference>
<gene>
    <name evidence="6" type="ORF">QFZ49_006141</name>
</gene>
<keyword evidence="3" id="KW-1015">Disulfide bond</keyword>
<dbReference type="Pfam" id="PF00089">
    <property type="entry name" value="Trypsin"/>
    <property type="match status" value="1"/>
</dbReference>
<dbReference type="CDD" id="cd00190">
    <property type="entry name" value="Tryp_SPc"/>
    <property type="match status" value="1"/>
</dbReference>
<dbReference type="InterPro" id="IPR013517">
    <property type="entry name" value="FG-GAP"/>
</dbReference>
<feature type="signal peptide" evidence="4">
    <location>
        <begin position="1"/>
        <end position="37"/>
    </location>
</feature>
<dbReference type="Gene3D" id="2.40.10.10">
    <property type="entry name" value="Trypsin-like serine proteases"/>
    <property type="match status" value="1"/>
</dbReference>
<dbReference type="SUPFAM" id="SSF50494">
    <property type="entry name" value="Trypsin-like serine proteases"/>
    <property type="match status" value="1"/>
</dbReference>
<reference evidence="6 7" key="1">
    <citation type="submission" date="2023-07" db="EMBL/GenBank/DDBJ databases">
        <title>Comparative genomics of wheat-associated soil bacteria to identify genetic determinants of phenazine resistance.</title>
        <authorList>
            <person name="Mouncey N."/>
        </authorList>
    </citation>
    <scope>NUCLEOTIDE SEQUENCE [LARGE SCALE GENOMIC DNA]</scope>
    <source>
        <strain evidence="6 7">W2I16</strain>
    </source>
</reference>
<feature type="domain" description="Peptidase S1" evidence="5">
    <location>
        <begin position="71"/>
        <end position="397"/>
    </location>
</feature>
<evidence type="ECO:0000256" key="1">
    <source>
        <dbReference type="ARBA" id="ARBA00007664"/>
    </source>
</evidence>
<keyword evidence="7" id="KW-1185">Reference proteome</keyword>
<dbReference type="EMBL" id="JAUSZS010000008">
    <property type="protein sequence ID" value="MDQ0936166.1"/>
    <property type="molecule type" value="Genomic_DNA"/>
</dbReference>
<dbReference type="PROSITE" id="PS50240">
    <property type="entry name" value="TRYPSIN_DOM"/>
    <property type="match status" value="1"/>
</dbReference>
<dbReference type="Gene3D" id="2.130.10.130">
    <property type="entry name" value="Integrin alpha, N-terminal"/>
    <property type="match status" value="1"/>
</dbReference>
<feature type="chain" id="PRO_5045252307" evidence="4">
    <location>
        <begin position="38"/>
        <end position="568"/>
    </location>
</feature>
<dbReference type="Pfam" id="PF13517">
    <property type="entry name" value="FG-GAP_3"/>
    <property type="match status" value="2"/>
</dbReference>
<comment type="similarity">
    <text evidence="1">Belongs to the peptidase S1 family.</text>
</comment>
<dbReference type="PANTHER" id="PTHR24276:SF98">
    <property type="entry name" value="FI18310P1-RELATED"/>
    <property type="match status" value="1"/>
</dbReference>
<dbReference type="InterPro" id="IPR028994">
    <property type="entry name" value="Integrin_alpha_N"/>
</dbReference>
<dbReference type="PANTHER" id="PTHR24276">
    <property type="entry name" value="POLYSERASE-RELATED"/>
    <property type="match status" value="1"/>
</dbReference>
<evidence type="ECO:0000313" key="7">
    <source>
        <dbReference type="Proteomes" id="UP001223072"/>
    </source>
</evidence>
<dbReference type="InterPro" id="IPR001314">
    <property type="entry name" value="Peptidase_S1A"/>
</dbReference>